<evidence type="ECO:0000256" key="1">
    <source>
        <dbReference type="SAM" id="Coils"/>
    </source>
</evidence>
<dbReference type="Proteomes" id="UP000770785">
    <property type="component" value="Unassembled WGS sequence"/>
</dbReference>
<evidence type="ECO:0000313" key="2">
    <source>
        <dbReference type="EMBL" id="NJC28149.1"/>
    </source>
</evidence>
<name>A0ABX0XFQ0_9BACT</name>
<evidence type="ECO:0000313" key="3">
    <source>
        <dbReference type="Proteomes" id="UP000770785"/>
    </source>
</evidence>
<accession>A0ABX0XFQ0</accession>
<proteinExistence type="predicted"/>
<keyword evidence="1" id="KW-0175">Coiled coil</keyword>
<feature type="coiled-coil region" evidence="1">
    <location>
        <begin position="111"/>
        <end position="152"/>
    </location>
</feature>
<reference evidence="2 3" key="1">
    <citation type="submission" date="2020-03" db="EMBL/GenBank/DDBJ databases">
        <title>Genomic Encyclopedia of Type Strains, Phase IV (KMG-IV): sequencing the most valuable type-strain genomes for metagenomic binning, comparative biology and taxonomic classification.</title>
        <authorList>
            <person name="Goeker M."/>
        </authorList>
    </citation>
    <scope>NUCLEOTIDE SEQUENCE [LARGE SCALE GENOMIC DNA]</scope>
    <source>
        <strain evidence="2 3">DSM 105096</strain>
    </source>
</reference>
<comment type="caution">
    <text evidence="2">The sequence shown here is derived from an EMBL/GenBank/DDBJ whole genome shotgun (WGS) entry which is preliminary data.</text>
</comment>
<dbReference type="EMBL" id="JAATJH010000008">
    <property type="protein sequence ID" value="NJC28149.1"/>
    <property type="molecule type" value="Genomic_DNA"/>
</dbReference>
<sequence>MSNLSDAFNTMSQEDDRFANVLMKALEDKNLEGFDYLEFKQSVAKLTEMGIDYDTALRSAYATGTTVGLSLEKLVKTARYYTEVLQDEKSKFMNSMEKHLMSNVEGKAKQTGELKKKIANYEAKIEQLREEVEKAKTQIAESTELINSAKDKASANQKGFDDALDVITAVITQDVTDITRVLG</sequence>
<dbReference type="RefSeq" id="WP_168039881.1">
    <property type="nucleotide sequence ID" value="NZ_JAATJH010000008.1"/>
</dbReference>
<protein>
    <submittedName>
        <fullName evidence="2">Chromosome segregation ATPase</fullName>
    </submittedName>
</protein>
<organism evidence="2 3">
    <name type="scientific">Neolewinella antarctica</name>
    <dbReference type="NCBI Taxonomy" id="442734"/>
    <lineage>
        <taxon>Bacteria</taxon>
        <taxon>Pseudomonadati</taxon>
        <taxon>Bacteroidota</taxon>
        <taxon>Saprospiria</taxon>
        <taxon>Saprospirales</taxon>
        <taxon>Lewinellaceae</taxon>
        <taxon>Neolewinella</taxon>
    </lineage>
</organism>
<keyword evidence="3" id="KW-1185">Reference proteome</keyword>
<gene>
    <name evidence="2" type="ORF">GGR27_003668</name>
</gene>